<evidence type="ECO:0000256" key="1">
    <source>
        <dbReference type="SAM" id="MobiDB-lite"/>
    </source>
</evidence>
<accession>A0AAW1VDH2</accession>
<feature type="compositionally biased region" description="Basic residues" evidence="1">
    <location>
        <begin position="31"/>
        <end position="46"/>
    </location>
</feature>
<protein>
    <submittedName>
        <fullName evidence="2">Uncharacterized protein</fullName>
    </submittedName>
</protein>
<keyword evidence="3" id="KW-1185">Reference proteome</keyword>
<dbReference type="Proteomes" id="UP001457282">
    <property type="component" value="Unassembled WGS sequence"/>
</dbReference>
<dbReference type="AlphaFoldDB" id="A0AAW1VDH2"/>
<evidence type="ECO:0000313" key="3">
    <source>
        <dbReference type="Proteomes" id="UP001457282"/>
    </source>
</evidence>
<evidence type="ECO:0000313" key="2">
    <source>
        <dbReference type="EMBL" id="KAK9901054.1"/>
    </source>
</evidence>
<organism evidence="2 3">
    <name type="scientific">Rubus argutus</name>
    <name type="common">Southern blackberry</name>
    <dbReference type="NCBI Taxonomy" id="59490"/>
    <lineage>
        <taxon>Eukaryota</taxon>
        <taxon>Viridiplantae</taxon>
        <taxon>Streptophyta</taxon>
        <taxon>Embryophyta</taxon>
        <taxon>Tracheophyta</taxon>
        <taxon>Spermatophyta</taxon>
        <taxon>Magnoliopsida</taxon>
        <taxon>eudicotyledons</taxon>
        <taxon>Gunneridae</taxon>
        <taxon>Pentapetalae</taxon>
        <taxon>rosids</taxon>
        <taxon>fabids</taxon>
        <taxon>Rosales</taxon>
        <taxon>Rosaceae</taxon>
        <taxon>Rosoideae</taxon>
        <taxon>Rosoideae incertae sedis</taxon>
        <taxon>Rubus</taxon>
    </lineage>
</organism>
<feature type="region of interest" description="Disordered" evidence="1">
    <location>
        <begin position="20"/>
        <end position="48"/>
    </location>
</feature>
<reference evidence="2 3" key="1">
    <citation type="journal article" date="2023" name="G3 (Bethesda)">
        <title>A chromosome-length genome assembly and annotation of blackberry (Rubus argutus, cv. 'Hillquist').</title>
        <authorList>
            <person name="Bruna T."/>
            <person name="Aryal R."/>
            <person name="Dudchenko O."/>
            <person name="Sargent D.J."/>
            <person name="Mead D."/>
            <person name="Buti M."/>
            <person name="Cavallini A."/>
            <person name="Hytonen T."/>
            <person name="Andres J."/>
            <person name="Pham M."/>
            <person name="Weisz D."/>
            <person name="Mascagni F."/>
            <person name="Usai G."/>
            <person name="Natali L."/>
            <person name="Bassil N."/>
            <person name="Fernandez G.E."/>
            <person name="Lomsadze A."/>
            <person name="Armour M."/>
            <person name="Olukolu B."/>
            <person name="Poorten T."/>
            <person name="Britton C."/>
            <person name="Davik J."/>
            <person name="Ashrafi H."/>
            <person name="Aiden E.L."/>
            <person name="Borodovsky M."/>
            <person name="Worthington M."/>
        </authorList>
    </citation>
    <scope>NUCLEOTIDE SEQUENCE [LARGE SCALE GENOMIC DNA]</scope>
    <source>
        <strain evidence="2">PI 553951</strain>
    </source>
</reference>
<name>A0AAW1VDH2_RUBAR</name>
<proteinExistence type="predicted"/>
<dbReference type="EMBL" id="JBEDUW010000338">
    <property type="protein sequence ID" value="KAK9901054.1"/>
    <property type="molecule type" value="Genomic_DNA"/>
</dbReference>
<comment type="caution">
    <text evidence="2">The sequence shown here is derived from an EMBL/GenBank/DDBJ whole genome shotgun (WGS) entry which is preliminary data.</text>
</comment>
<gene>
    <name evidence="2" type="ORF">M0R45_002292</name>
</gene>
<sequence length="84" mass="9016">MHGHGRSMVARAHGLSFGGRHRGFTASGNRARARRHGTMARARKPAPCRSCGCDGFCHGEAAVMVGLGANGIDVVMRRSWWELG</sequence>